<evidence type="ECO:0000259" key="6">
    <source>
        <dbReference type="SMART" id="SM00235"/>
    </source>
</evidence>
<dbReference type="EC" id="3.4.24.-" evidence="7"/>
<dbReference type="EMBL" id="CP150886">
    <property type="protein sequence ID" value="WZB88091.1"/>
    <property type="molecule type" value="Genomic_DNA"/>
</dbReference>
<evidence type="ECO:0000256" key="3">
    <source>
        <dbReference type="ARBA" id="ARBA00022801"/>
    </source>
</evidence>
<dbReference type="CDD" id="cd04279">
    <property type="entry name" value="ZnMc_MMP_like_1"/>
    <property type="match status" value="1"/>
</dbReference>
<dbReference type="InterPro" id="IPR001818">
    <property type="entry name" value="Pept_M10_metallopeptidase"/>
</dbReference>
<dbReference type="Proteomes" id="UP001483337">
    <property type="component" value="Chromosome"/>
</dbReference>
<evidence type="ECO:0000313" key="8">
    <source>
        <dbReference type="Proteomes" id="UP001483337"/>
    </source>
</evidence>
<organism evidence="7 8">
    <name type="scientific">Okeanomitos corallinicola TIOX110</name>
    <dbReference type="NCBI Taxonomy" id="3133117"/>
    <lineage>
        <taxon>Bacteria</taxon>
        <taxon>Bacillati</taxon>
        <taxon>Cyanobacteriota</taxon>
        <taxon>Cyanophyceae</taxon>
        <taxon>Nostocales</taxon>
        <taxon>Aphanizomenonaceae</taxon>
        <taxon>Okeanomitos</taxon>
    </lineage>
</organism>
<dbReference type="InterPro" id="IPR024079">
    <property type="entry name" value="MetalloPept_cat_dom_sf"/>
</dbReference>
<dbReference type="GO" id="GO:0008237">
    <property type="term" value="F:metallopeptidase activity"/>
    <property type="evidence" value="ECO:0007669"/>
    <property type="project" value="UniProtKB-KW"/>
</dbReference>
<keyword evidence="1" id="KW-0645">Protease</keyword>
<keyword evidence="3 7" id="KW-0378">Hydrolase</keyword>
<dbReference type="SUPFAM" id="SSF55486">
    <property type="entry name" value="Metalloproteases ('zincins'), catalytic domain"/>
    <property type="match status" value="1"/>
</dbReference>
<keyword evidence="5" id="KW-1133">Transmembrane helix</keyword>
<name>A0ABZ2USK4_9CYAN</name>
<evidence type="ECO:0000256" key="4">
    <source>
        <dbReference type="ARBA" id="ARBA00022833"/>
    </source>
</evidence>
<dbReference type="InterPro" id="IPR006026">
    <property type="entry name" value="Peptidase_Metallo"/>
</dbReference>
<sequence>MGKITQKPIYKAKTKLFWRKLLTVLILFISAGLLVICSNFPVTAKKPQIQYPESVFIGQKLTENSYSQKSHPLPPSLENWQDKNNSGDYFDQVKPTKFGYLIWSKFPIKVNIETPIDINEKLAQIWINQVLQAVEEWNKYLPLELVENPELADIKILRKRPPLQIDSVTKIPRARSALTTYQISTQNNILSHGFTILLSPSQTGKYLQAAARHEIGHALGIWGHSSLETDALYFSQVREPVSISTRDVNTLKKIYQQSTSLGWEIN</sequence>
<proteinExistence type="predicted"/>
<feature type="domain" description="Peptidase metallopeptidase" evidence="6">
    <location>
        <begin position="99"/>
        <end position="257"/>
    </location>
</feature>
<keyword evidence="4" id="KW-0862">Zinc</keyword>
<reference evidence="7 8" key="1">
    <citation type="submission" date="2024-04" db="EMBL/GenBank/DDBJ databases">
        <title>Okeanomitos corallinicola gen. &amp; sp. nov. (Nostocales, Cyanobacteria), a new toxic marine heterocyst-forming cyanobacterium from a coral reef.</title>
        <authorList>
            <person name="Li H."/>
            <person name="Li R."/>
            <person name="Kang J."/>
            <person name="Hii K.S."/>
            <person name="Mohamed H.F."/>
            <person name="Xu X."/>
            <person name="Luo Z."/>
        </authorList>
    </citation>
    <scope>NUCLEOTIDE SEQUENCE [LARGE SCALE GENOMIC DNA]</scope>
    <source>
        <strain evidence="7 8">TIOX110</strain>
    </source>
</reference>
<gene>
    <name evidence="7" type="ORF">WJM97_22535</name>
</gene>
<keyword evidence="5" id="KW-0472">Membrane</keyword>
<dbReference type="RefSeq" id="WP_353931000.1">
    <property type="nucleotide sequence ID" value="NZ_CP150886.1"/>
</dbReference>
<protein>
    <submittedName>
        <fullName evidence="7">Matrixin family metalloprotease</fullName>
        <ecNumber evidence="7">3.4.24.-</ecNumber>
    </submittedName>
</protein>
<evidence type="ECO:0000256" key="2">
    <source>
        <dbReference type="ARBA" id="ARBA00022723"/>
    </source>
</evidence>
<keyword evidence="8" id="KW-1185">Reference proteome</keyword>
<keyword evidence="5" id="KW-0812">Transmembrane</keyword>
<evidence type="ECO:0000313" key="7">
    <source>
        <dbReference type="EMBL" id="WZB88091.1"/>
    </source>
</evidence>
<accession>A0ABZ2USK4</accession>
<dbReference type="Gene3D" id="3.40.390.10">
    <property type="entry name" value="Collagenase (Catalytic Domain)"/>
    <property type="match status" value="1"/>
</dbReference>
<evidence type="ECO:0000256" key="5">
    <source>
        <dbReference type="SAM" id="Phobius"/>
    </source>
</evidence>
<dbReference type="SMART" id="SM00235">
    <property type="entry name" value="ZnMc"/>
    <property type="match status" value="1"/>
</dbReference>
<keyword evidence="7" id="KW-0482">Metalloprotease</keyword>
<evidence type="ECO:0000256" key="1">
    <source>
        <dbReference type="ARBA" id="ARBA00022670"/>
    </source>
</evidence>
<feature type="transmembrane region" description="Helical" evidence="5">
    <location>
        <begin position="21"/>
        <end position="42"/>
    </location>
</feature>
<dbReference type="Pfam" id="PF00413">
    <property type="entry name" value="Peptidase_M10"/>
    <property type="match status" value="1"/>
</dbReference>
<keyword evidence="2" id="KW-0479">Metal-binding</keyword>